<reference evidence="1 2" key="1">
    <citation type="journal article" date="2023" name="Arcadia Sci">
        <title>De novo assembly of a long-read Amblyomma americanum tick genome.</title>
        <authorList>
            <person name="Chou S."/>
            <person name="Poskanzer K.E."/>
            <person name="Rollins M."/>
            <person name="Thuy-Boun P.S."/>
        </authorList>
    </citation>
    <scope>NUCLEOTIDE SEQUENCE [LARGE SCALE GENOMIC DNA]</scope>
    <source>
        <strain evidence="1">F_SG_1</strain>
        <tissue evidence="1">Salivary glands</tissue>
    </source>
</reference>
<evidence type="ECO:0000313" key="1">
    <source>
        <dbReference type="EMBL" id="KAK8788635.1"/>
    </source>
</evidence>
<accession>A0AAQ4FPI2</accession>
<name>A0AAQ4FPI2_AMBAM</name>
<organism evidence="1 2">
    <name type="scientific">Amblyomma americanum</name>
    <name type="common">Lone star tick</name>
    <dbReference type="NCBI Taxonomy" id="6943"/>
    <lineage>
        <taxon>Eukaryota</taxon>
        <taxon>Metazoa</taxon>
        <taxon>Ecdysozoa</taxon>
        <taxon>Arthropoda</taxon>
        <taxon>Chelicerata</taxon>
        <taxon>Arachnida</taxon>
        <taxon>Acari</taxon>
        <taxon>Parasitiformes</taxon>
        <taxon>Ixodida</taxon>
        <taxon>Ixodoidea</taxon>
        <taxon>Ixodidae</taxon>
        <taxon>Amblyomminae</taxon>
        <taxon>Amblyomma</taxon>
    </lineage>
</organism>
<proteinExistence type="predicted"/>
<dbReference type="AlphaFoldDB" id="A0AAQ4FPI2"/>
<gene>
    <name evidence="1" type="ORF">V5799_021595</name>
</gene>
<sequence>MATDRAVSQPLLCTVSSLAVEELRYPHEYCTHIVYTHAEFDFAQKSFVAPMASLSFTSFLRSESTWANNSAGPRYLVSLAAAFVARNEPRFSSASEAVRDMAAWLQARGLAGLALVEHVLTPDNAHFYVNFFSVRSGSFFHAIQNMLP</sequence>
<evidence type="ECO:0000313" key="2">
    <source>
        <dbReference type="Proteomes" id="UP001321473"/>
    </source>
</evidence>
<dbReference type="EMBL" id="JARKHS020000594">
    <property type="protein sequence ID" value="KAK8788635.1"/>
    <property type="molecule type" value="Genomic_DNA"/>
</dbReference>
<comment type="caution">
    <text evidence="1">The sequence shown here is derived from an EMBL/GenBank/DDBJ whole genome shotgun (WGS) entry which is preliminary data.</text>
</comment>
<dbReference type="Proteomes" id="UP001321473">
    <property type="component" value="Unassembled WGS sequence"/>
</dbReference>
<keyword evidence="2" id="KW-1185">Reference proteome</keyword>
<protein>
    <submittedName>
        <fullName evidence="1">Uncharacterized protein</fullName>
    </submittedName>
</protein>